<organism evidence="2 3">
    <name type="scientific">Acrasis kona</name>
    <dbReference type="NCBI Taxonomy" id="1008807"/>
    <lineage>
        <taxon>Eukaryota</taxon>
        <taxon>Discoba</taxon>
        <taxon>Heterolobosea</taxon>
        <taxon>Tetramitia</taxon>
        <taxon>Eutetramitia</taxon>
        <taxon>Acrasidae</taxon>
        <taxon>Acrasis</taxon>
    </lineage>
</organism>
<dbReference type="AlphaFoldDB" id="A0AAW2ZED3"/>
<dbReference type="InterPro" id="IPR043502">
    <property type="entry name" value="DNA/RNA_pol_sf"/>
</dbReference>
<name>A0AAW2ZED3_9EUKA</name>
<keyword evidence="3" id="KW-1185">Reference proteome</keyword>
<sequence length="195" mass="22339">MGVTTSCEACASLTNYIAKETHSSILVQLGDILVGGETIQECVERRDLLIHNLSNYNLPLNMKKSQLDPVQELDYLMYLHMNFKEHKIYTKAKNLITAQQRLENLEAGLIRNQDRIMRVMEFITPGIRDGVVKYTTPSVDAMNKIHNNDLGGHNVIDQLMQIFNQITIKIQEMEQQLQQNKCKSHKTTKVLNVLL</sequence>
<dbReference type="SUPFAM" id="SSF56672">
    <property type="entry name" value="DNA/RNA polymerases"/>
    <property type="match status" value="1"/>
</dbReference>
<dbReference type="Proteomes" id="UP001431209">
    <property type="component" value="Unassembled WGS sequence"/>
</dbReference>
<accession>A0AAW2ZED3</accession>
<evidence type="ECO:0000256" key="1">
    <source>
        <dbReference type="SAM" id="Coils"/>
    </source>
</evidence>
<comment type="caution">
    <text evidence="2">The sequence shown here is derived from an EMBL/GenBank/DDBJ whole genome shotgun (WGS) entry which is preliminary data.</text>
</comment>
<proteinExistence type="predicted"/>
<dbReference type="EMBL" id="JAOPGA020001369">
    <property type="protein sequence ID" value="KAL0487722.1"/>
    <property type="molecule type" value="Genomic_DNA"/>
</dbReference>
<evidence type="ECO:0000313" key="3">
    <source>
        <dbReference type="Proteomes" id="UP001431209"/>
    </source>
</evidence>
<feature type="coiled-coil region" evidence="1">
    <location>
        <begin position="156"/>
        <end position="183"/>
    </location>
</feature>
<dbReference type="Gene3D" id="3.30.70.270">
    <property type="match status" value="1"/>
</dbReference>
<evidence type="ECO:0000313" key="2">
    <source>
        <dbReference type="EMBL" id="KAL0487722.1"/>
    </source>
</evidence>
<reference evidence="2 3" key="1">
    <citation type="submission" date="2024-03" db="EMBL/GenBank/DDBJ databases">
        <title>The Acrasis kona genome and developmental transcriptomes reveal deep origins of eukaryotic multicellular pathways.</title>
        <authorList>
            <person name="Sheikh S."/>
            <person name="Fu C.-J."/>
            <person name="Brown M.W."/>
            <person name="Baldauf S.L."/>
        </authorList>
    </citation>
    <scope>NUCLEOTIDE SEQUENCE [LARGE SCALE GENOMIC DNA]</scope>
    <source>
        <strain evidence="2 3">ATCC MYA-3509</strain>
    </source>
</reference>
<dbReference type="InterPro" id="IPR043128">
    <property type="entry name" value="Rev_trsase/Diguanyl_cyclase"/>
</dbReference>
<protein>
    <submittedName>
        <fullName evidence="2">Pc4</fullName>
    </submittedName>
</protein>
<keyword evidence="1" id="KW-0175">Coiled coil</keyword>
<gene>
    <name evidence="2" type="ORF">AKO1_000110</name>
</gene>